<feature type="region of interest" description="Disordered" evidence="1">
    <location>
        <begin position="158"/>
        <end position="218"/>
    </location>
</feature>
<dbReference type="VEuPathDB" id="FungiDB:BTJ68_08947"/>
<evidence type="ECO:0000313" key="2">
    <source>
        <dbReference type="EMBL" id="RMX70879.1"/>
    </source>
</evidence>
<dbReference type="GO" id="GO:0070682">
    <property type="term" value="P:proteasome regulatory particle assembly"/>
    <property type="evidence" value="ECO:0007669"/>
    <property type="project" value="InterPro"/>
</dbReference>
<feature type="compositionally biased region" description="Gly residues" evidence="1">
    <location>
        <begin position="160"/>
        <end position="172"/>
    </location>
</feature>
<dbReference type="EMBL" id="QWIJ01003282">
    <property type="protein sequence ID" value="RMX70879.1"/>
    <property type="molecule type" value="Genomic_DNA"/>
</dbReference>
<sequence length="218" mass="22955">MGKAVPPPAESSLPLQLTIPNSKPSHPYYTALINLPTMSDSTTTTNPIDPARFALALESLPIDSLHAKAAEIQNSIAHLRSSNAQMLPFAEEQDDQDCKEAMFENLTVIGRMNERTRLLKAEVERRGLPWAAEGQGENGAGPAGNVDGEGEAVVVVNGNGVHGGEGRQGGAGTVNSAVGGETTQPRAPSGRLTDEELRRQLEAQMDGDGDAGEEGVHL</sequence>
<dbReference type="InterPro" id="IPR038966">
    <property type="entry name" value="TMA17"/>
</dbReference>
<evidence type="ECO:0000313" key="3">
    <source>
        <dbReference type="Proteomes" id="UP000281245"/>
    </source>
</evidence>
<feature type="compositionally biased region" description="Acidic residues" evidence="1">
    <location>
        <begin position="205"/>
        <end position="218"/>
    </location>
</feature>
<comment type="caution">
    <text evidence="2">The sequence shown here is derived from an EMBL/GenBank/DDBJ whole genome shotgun (WGS) entry which is preliminary data.</text>
</comment>
<name>A0A3M6VX81_HORWE</name>
<reference evidence="2 3" key="1">
    <citation type="journal article" date="2018" name="BMC Genomics">
        <title>Genomic evidence for intraspecific hybridization in a clonal and extremely halotolerant yeast.</title>
        <authorList>
            <person name="Gostincar C."/>
            <person name="Stajich J.E."/>
            <person name="Zupancic J."/>
            <person name="Zalar P."/>
            <person name="Gunde-Cimerman N."/>
        </authorList>
    </citation>
    <scope>NUCLEOTIDE SEQUENCE [LARGE SCALE GENOMIC DNA]</scope>
    <source>
        <strain evidence="2 3">EXF-6656</strain>
    </source>
</reference>
<accession>A0A3M6VX81</accession>
<proteinExistence type="predicted"/>
<dbReference type="PANTHER" id="PTHR40422:SF1">
    <property type="entry name" value="TRANSLATION MACHINERY-ASSOCIATED PROTEIN 17"/>
    <property type="match status" value="1"/>
</dbReference>
<feature type="compositionally biased region" description="Basic and acidic residues" evidence="1">
    <location>
        <begin position="192"/>
        <end position="201"/>
    </location>
</feature>
<gene>
    <name evidence="2" type="ORF">D0869_16204</name>
</gene>
<evidence type="ECO:0000256" key="1">
    <source>
        <dbReference type="SAM" id="MobiDB-lite"/>
    </source>
</evidence>
<protein>
    <submittedName>
        <fullName evidence="2">Uncharacterized protein</fullName>
    </submittedName>
</protein>
<dbReference type="AlphaFoldDB" id="A0A3M6VX81"/>
<dbReference type="OrthoDB" id="548474at2759"/>
<dbReference type="PANTHER" id="PTHR40422">
    <property type="entry name" value="TRANSLATION MACHINERY-ASSOCIATED PROTEIN 17"/>
    <property type="match status" value="1"/>
</dbReference>
<dbReference type="GO" id="GO:0030674">
    <property type="term" value="F:protein-macromolecule adaptor activity"/>
    <property type="evidence" value="ECO:0007669"/>
    <property type="project" value="TreeGrafter"/>
</dbReference>
<dbReference type="Proteomes" id="UP000281245">
    <property type="component" value="Unassembled WGS sequence"/>
</dbReference>
<organism evidence="2 3">
    <name type="scientific">Hortaea werneckii</name>
    <name type="common">Black yeast</name>
    <name type="synonym">Cladosporium werneckii</name>
    <dbReference type="NCBI Taxonomy" id="91943"/>
    <lineage>
        <taxon>Eukaryota</taxon>
        <taxon>Fungi</taxon>
        <taxon>Dikarya</taxon>
        <taxon>Ascomycota</taxon>
        <taxon>Pezizomycotina</taxon>
        <taxon>Dothideomycetes</taxon>
        <taxon>Dothideomycetidae</taxon>
        <taxon>Mycosphaerellales</taxon>
        <taxon>Teratosphaeriaceae</taxon>
        <taxon>Hortaea</taxon>
    </lineage>
</organism>